<gene>
    <name evidence="1" type="ORF">FLL46_02555</name>
</gene>
<dbReference type="Proteomes" id="UP000315439">
    <property type="component" value="Unassembled WGS sequence"/>
</dbReference>
<accession>A0A545UJY2</accession>
<dbReference type="PANTHER" id="PTHR43224">
    <property type="entry name" value="AMIDINOTRANSFERASE"/>
    <property type="match status" value="1"/>
</dbReference>
<dbReference type="PANTHER" id="PTHR43224:SF1">
    <property type="entry name" value="AMIDINOTRANSFERASE"/>
    <property type="match status" value="1"/>
</dbReference>
<protein>
    <recommendedName>
        <fullName evidence="3">Amidinotransferase</fullName>
    </recommendedName>
</protein>
<keyword evidence="2" id="KW-1185">Reference proteome</keyword>
<dbReference type="AlphaFoldDB" id="A0A545UJY2"/>
<evidence type="ECO:0000313" key="1">
    <source>
        <dbReference type="EMBL" id="TQV89780.1"/>
    </source>
</evidence>
<sequence>MTTFTQSHLTSSLVMVRPTDFGYNEQTGQDNEFQNKPVDSQANEITQKALGEFSQMVEQLESHGIEILILEKQQTTQKLPDAIFPNNWFSTREDGNIFIYPMKTPNRRAEIQIEPLQNSLKSKGYTIKNVIDLRQEFTSDSFLEGTGSLIFHHPTGQVFAALSERCHQSALIQFADKYQYQLSTFETSTASGKPVYHTNVLMSCGESFAVIAESVLKESSSNRTSMLQLTDTVTDLISISEQQMTENFCGNIIQVKNKQQQSCIIMSSSAHSGFSNSQRKQLEKHGELIVCDIPTIEHIGGGSARCMVAENFLCK</sequence>
<comment type="caution">
    <text evidence="1">The sequence shown here is derived from an EMBL/GenBank/DDBJ whole genome shotgun (WGS) entry which is preliminary data.</text>
</comment>
<organism evidence="1 2">
    <name type="scientific">Aliikangiella coralliicola</name>
    <dbReference type="NCBI Taxonomy" id="2592383"/>
    <lineage>
        <taxon>Bacteria</taxon>
        <taxon>Pseudomonadati</taxon>
        <taxon>Pseudomonadota</taxon>
        <taxon>Gammaproteobacteria</taxon>
        <taxon>Oceanospirillales</taxon>
        <taxon>Pleioneaceae</taxon>
        <taxon>Aliikangiella</taxon>
    </lineage>
</organism>
<proteinExistence type="predicted"/>
<evidence type="ECO:0000313" key="2">
    <source>
        <dbReference type="Proteomes" id="UP000315439"/>
    </source>
</evidence>
<dbReference type="SUPFAM" id="SSF55909">
    <property type="entry name" value="Pentein"/>
    <property type="match status" value="1"/>
</dbReference>
<dbReference type="OrthoDB" id="9788268at2"/>
<dbReference type="InterPro" id="IPR014541">
    <property type="entry name" value="Amdntrnsf_FN0238"/>
</dbReference>
<dbReference type="PIRSF" id="PIRSF028188">
    <property type="entry name" value="Amdntrnsf_FN0238"/>
    <property type="match status" value="1"/>
</dbReference>
<dbReference type="EMBL" id="VIKS01000001">
    <property type="protein sequence ID" value="TQV89780.1"/>
    <property type="molecule type" value="Genomic_DNA"/>
</dbReference>
<evidence type="ECO:0008006" key="3">
    <source>
        <dbReference type="Google" id="ProtNLM"/>
    </source>
</evidence>
<dbReference type="Gene3D" id="3.75.10.10">
    <property type="entry name" value="L-arginine/glycine Amidinotransferase, Chain A"/>
    <property type="match status" value="1"/>
</dbReference>
<name>A0A545UJY2_9GAMM</name>
<dbReference type="Pfam" id="PF19420">
    <property type="entry name" value="DDAH_eukar"/>
    <property type="match status" value="1"/>
</dbReference>
<reference evidence="1 2" key="1">
    <citation type="submission" date="2019-07" db="EMBL/GenBank/DDBJ databases">
        <title>Draft genome for Aliikangiella sp. M105.</title>
        <authorList>
            <person name="Wang G."/>
        </authorList>
    </citation>
    <scope>NUCLEOTIDE SEQUENCE [LARGE SCALE GENOMIC DNA]</scope>
    <source>
        <strain evidence="1 2">M105</strain>
    </source>
</reference>